<gene>
    <name evidence="1" type="ORF">Thi970DRAFT_04473</name>
</gene>
<sequence length="81" mass="8943">MSATKTTWAVRIDADARIPERLAALKQHPDETLASVLERAVTHLEHWLAEDSSDRYSFAAVAARLAALEGRVASLEDQERG</sequence>
<reference evidence="1 2" key="2">
    <citation type="submission" date="2011-11" db="EMBL/GenBank/DDBJ databases">
        <authorList>
            <consortium name="US DOE Joint Genome Institute"/>
            <person name="Lucas S."/>
            <person name="Han J."/>
            <person name="Lapidus A."/>
            <person name="Cheng J.-F."/>
            <person name="Goodwin L."/>
            <person name="Pitluck S."/>
            <person name="Peters L."/>
            <person name="Ovchinnikova G."/>
            <person name="Zhang X."/>
            <person name="Detter J.C."/>
            <person name="Han C."/>
            <person name="Tapia R."/>
            <person name="Land M."/>
            <person name="Hauser L."/>
            <person name="Kyrpides N."/>
            <person name="Ivanova N."/>
            <person name="Pagani I."/>
            <person name="Vogl K."/>
            <person name="Liu Z."/>
            <person name="Overmann J."/>
            <person name="Frigaard N.-U."/>
            <person name="Bryant D."/>
            <person name="Woyke T."/>
        </authorList>
    </citation>
    <scope>NUCLEOTIDE SEQUENCE [LARGE SCALE GENOMIC DNA]</scope>
    <source>
        <strain evidence="1 2">970</strain>
    </source>
</reference>
<proteinExistence type="predicted"/>
<dbReference type="AlphaFoldDB" id="H8Z711"/>
<reference evidence="2" key="1">
    <citation type="submission" date="2011-06" db="EMBL/GenBank/DDBJ databases">
        <authorList>
            <consortium name="US DOE Joint Genome Institute (JGI-PGF)"/>
            <person name="Lucas S."/>
            <person name="Han J."/>
            <person name="Lapidus A."/>
            <person name="Cheng J.-F."/>
            <person name="Goodwin L."/>
            <person name="Pitluck S."/>
            <person name="Peters L."/>
            <person name="Land M.L."/>
            <person name="Hauser L."/>
            <person name="Vogl K."/>
            <person name="Liu Z."/>
            <person name="Overmann J."/>
            <person name="Frigaard N.-U."/>
            <person name="Bryant D.A."/>
            <person name="Woyke T.J."/>
        </authorList>
    </citation>
    <scope>NUCLEOTIDE SEQUENCE [LARGE SCALE GENOMIC DNA]</scope>
    <source>
        <strain evidence="2">970</strain>
    </source>
</reference>
<name>H8Z711_9GAMM</name>
<keyword evidence="2" id="KW-1185">Reference proteome</keyword>
<dbReference type="EMBL" id="JH603170">
    <property type="protein sequence ID" value="EIC20810.1"/>
    <property type="molecule type" value="Genomic_DNA"/>
</dbReference>
<evidence type="ECO:0000313" key="1">
    <source>
        <dbReference type="EMBL" id="EIC20810.1"/>
    </source>
</evidence>
<dbReference type="Proteomes" id="UP000002964">
    <property type="component" value="Unassembled WGS sequence"/>
</dbReference>
<protein>
    <submittedName>
        <fullName evidence="1">Uncharacterized protein</fullName>
    </submittedName>
</protein>
<organism evidence="1 2">
    <name type="scientific">Thiorhodovibrio frisius</name>
    <dbReference type="NCBI Taxonomy" id="631362"/>
    <lineage>
        <taxon>Bacteria</taxon>
        <taxon>Pseudomonadati</taxon>
        <taxon>Pseudomonadota</taxon>
        <taxon>Gammaproteobacteria</taxon>
        <taxon>Chromatiales</taxon>
        <taxon>Chromatiaceae</taxon>
        <taxon>Thiorhodovibrio</taxon>
    </lineage>
</organism>
<evidence type="ECO:0000313" key="2">
    <source>
        <dbReference type="Proteomes" id="UP000002964"/>
    </source>
</evidence>
<dbReference type="HOGENOM" id="CLU_2572819_0_0_6"/>
<accession>H8Z711</accession>
<dbReference type="RefSeq" id="WP_009151213.1">
    <property type="nucleotide sequence ID" value="NZ_CP121471.1"/>
</dbReference>